<evidence type="ECO:0000259" key="2">
    <source>
        <dbReference type="Pfam" id="PF24098"/>
    </source>
</evidence>
<evidence type="ECO:0000313" key="3">
    <source>
        <dbReference type="EMBL" id="VVO92772.1"/>
    </source>
</evidence>
<organism evidence="3 4">
    <name type="scientific">Pseudomonas fluorescens</name>
    <dbReference type="NCBI Taxonomy" id="294"/>
    <lineage>
        <taxon>Bacteria</taxon>
        <taxon>Pseudomonadati</taxon>
        <taxon>Pseudomonadota</taxon>
        <taxon>Gammaproteobacteria</taxon>
        <taxon>Pseudomonadales</taxon>
        <taxon>Pseudomonadaceae</taxon>
        <taxon>Pseudomonas</taxon>
    </lineage>
</organism>
<feature type="domain" description="DUF4209" evidence="1">
    <location>
        <begin position="482"/>
        <end position="572"/>
    </location>
</feature>
<dbReference type="Proteomes" id="UP000349468">
    <property type="component" value="Unassembled WGS sequence"/>
</dbReference>
<accession>A0A5E7JXZ2</accession>
<name>A0A5E7JXZ2_PSEFL</name>
<evidence type="ECO:0000313" key="4">
    <source>
        <dbReference type="Proteomes" id="UP000349468"/>
    </source>
</evidence>
<evidence type="ECO:0000259" key="1">
    <source>
        <dbReference type="Pfam" id="PF13910"/>
    </source>
</evidence>
<dbReference type="Pfam" id="PF13910">
    <property type="entry name" value="DUF4209"/>
    <property type="match status" value="1"/>
</dbReference>
<protein>
    <submittedName>
        <fullName evidence="3">Uncharacterized protein</fullName>
    </submittedName>
</protein>
<dbReference type="AlphaFoldDB" id="A0A5E7JXZ2"/>
<dbReference type="Pfam" id="PF24098">
    <property type="entry name" value="DUF7380"/>
    <property type="match status" value="1"/>
</dbReference>
<feature type="domain" description="DUF7380" evidence="2">
    <location>
        <begin position="5"/>
        <end position="165"/>
    </location>
</feature>
<dbReference type="InterPro" id="IPR025209">
    <property type="entry name" value="DUF4209"/>
</dbReference>
<sequence length="604" mass="68705">MLLNETDVSIDELREANFDAIIEKSKNRLCNSYSWLFSEVKASKACNVIASLCSMILNTDNPNIPFSAMFTVDNKTSARPGLFTDKTLDALLEFYPEINDAELRARTADLLWVEKRGAIAPALCAITAYIESADTLITTEDWFYAFKRLNRSLQLSTKFRKQRPELYELGTAQLQRYLANQLKHSNHPAFTLKLLRTAFNYRTEDSQWIYDHSLELSKTLAESKNYLHATDALDIARLCTYDLKDMEKRHIIFEEIAKCHIAESELHNASLASGCIMQAIDALREVPNTRERRLSLYELMRDLQRESLHQMVEFSHSSGDLSEVAEQAIERVKAENYFDALMRLALLVAQPSDIKEIEKQAKSILEGSIFHLIGSQIHIDHEGIPVANISGSGSDPESQSEALWSSMMQQLRDDHRYQVCAQIRPALNEVMNNHHIHEDAIQALLRIHPFVPVGHSEFFSKGLLKGLQGDFLTANHLLIPQIENSLRYLLSQRGEEPTTRHANGDQQRTPLSMLLDHSEIINTLGRNITTNLKAILTDKIYGDLRNQTSHGYVSSTHFHGESSVYLWWLVLHIVMRCYYSSWKKAFGGNLVSNSHSSDETPPLA</sequence>
<dbReference type="InterPro" id="IPR055804">
    <property type="entry name" value="DUF7380"/>
</dbReference>
<reference evidence="3 4" key="1">
    <citation type="submission" date="2019-09" db="EMBL/GenBank/DDBJ databases">
        <authorList>
            <person name="Chandra G."/>
            <person name="Truman W A."/>
        </authorList>
    </citation>
    <scope>NUCLEOTIDE SEQUENCE [LARGE SCALE GENOMIC DNA]</scope>
    <source>
        <strain evidence="3">PS870</strain>
    </source>
</reference>
<gene>
    <name evidence="3" type="ORF">PS870_02406</name>
</gene>
<dbReference type="EMBL" id="CABVIK010000006">
    <property type="protein sequence ID" value="VVO92772.1"/>
    <property type="molecule type" value="Genomic_DNA"/>
</dbReference>
<proteinExistence type="predicted"/>
<dbReference type="RefSeq" id="WP_154912352.1">
    <property type="nucleotide sequence ID" value="NZ_CABVIK010000006.1"/>
</dbReference>